<keyword evidence="5" id="KW-1185">Reference proteome</keyword>
<feature type="domain" description="CBM1" evidence="3">
    <location>
        <begin position="395"/>
        <end position="431"/>
    </location>
</feature>
<name>A0A5C3LLF4_9AGAR</name>
<dbReference type="SMART" id="SM00236">
    <property type="entry name" value="fCBD"/>
    <property type="match status" value="1"/>
</dbReference>
<dbReference type="SUPFAM" id="SSF57180">
    <property type="entry name" value="Cellulose-binding domain"/>
    <property type="match status" value="1"/>
</dbReference>
<reference evidence="4 5" key="1">
    <citation type="journal article" date="2019" name="Nat. Ecol. Evol.">
        <title>Megaphylogeny resolves global patterns of mushroom evolution.</title>
        <authorList>
            <person name="Varga T."/>
            <person name="Krizsan K."/>
            <person name="Foldi C."/>
            <person name="Dima B."/>
            <person name="Sanchez-Garcia M."/>
            <person name="Sanchez-Ramirez S."/>
            <person name="Szollosi G.J."/>
            <person name="Szarkandi J.G."/>
            <person name="Papp V."/>
            <person name="Albert L."/>
            <person name="Andreopoulos W."/>
            <person name="Angelini C."/>
            <person name="Antonin V."/>
            <person name="Barry K.W."/>
            <person name="Bougher N.L."/>
            <person name="Buchanan P."/>
            <person name="Buyck B."/>
            <person name="Bense V."/>
            <person name="Catcheside P."/>
            <person name="Chovatia M."/>
            <person name="Cooper J."/>
            <person name="Damon W."/>
            <person name="Desjardin D."/>
            <person name="Finy P."/>
            <person name="Geml J."/>
            <person name="Haridas S."/>
            <person name="Hughes K."/>
            <person name="Justo A."/>
            <person name="Karasinski D."/>
            <person name="Kautmanova I."/>
            <person name="Kiss B."/>
            <person name="Kocsube S."/>
            <person name="Kotiranta H."/>
            <person name="LaButti K.M."/>
            <person name="Lechner B.E."/>
            <person name="Liimatainen K."/>
            <person name="Lipzen A."/>
            <person name="Lukacs Z."/>
            <person name="Mihaltcheva S."/>
            <person name="Morgado L.N."/>
            <person name="Niskanen T."/>
            <person name="Noordeloos M.E."/>
            <person name="Ohm R.A."/>
            <person name="Ortiz-Santana B."/>
            <person name="Ovrebo C."/>
            <person name="Racz N."/>
            <person name="Riley R."/>
            <person name="Savchenko A."/>
            <person name="Shiryaev A."/>
            <person name="Soop K."/>
            <person name="Spirin V."/>
            <person name="Szebenyi C."/>
            <person name="Tomsovsky M."/>
            <person name="Tulloss R.E."/>
            <person name="Uehling J."/>
            <person name="Grigoriev I.V."/>
            <person name="Vagvolgyi C."/>
            <person name="Papp T."/>
            <person name="Martin F.M."/>
            <person name="Miettinen O."/>
            <person name="Hibbett D.S."/>
            <person name="Nagy L.G."/>
        </authorList>
    </citation>
    <scope>NUCLEOTIDE SEQUENCE [LARGE SCALE GENOMIC DNA]</scope>
    <source>
        <strain evidence="4 5">CBS 166.37</strain>
    </source>
</reference>
<dbReference type="InterPro" id="IPR035971">
    <property type="entry name" value="CBD_sf"/>
</dbReference>
<gene>
    <name evidence="4" type="ORF">BDQ12DRAFT_658791</name>
</gene>
<dbReference type="OrthoDB" id="74764at2759"/>
<proteinExistence type="predicted"/>
<evidence type="ECO:0000313" key="4">
    <source>
        <dbReference type="EMBL" id="TFK32746.1"/>
    </source>
</evidence>
<dbReference type="GO" id="GO:0030248">
    <property type="term" value="F:cellulose binding"/>
    <property type="evidence" value="ECO:0007669"/>
    <property type="project" value="InterPro"/>
</dbReference>
<dbReference type="PROSITE" id="PS51164">
    <property type="entry name" value="CBM1_2"/>
    <property type="match status" value="1"/>
</dbReference>
<keyword evidence="1 2" id="KW-0732">Signal</keyword>
<dbReference type="GO" id="GO:0005975">
    <property type="term" value="P:carbohydrate metabolic process"/>
    <property type="evidence" value="ECO:0007669"/>
    <property type="project" value="InterPro"/>
</dbReference>
<dbReference type="PANTHER" id="PTHR43662:SF3">
    <property type="entry name" value="DOMAIN PROTEIN, PUTATIVE (AFU_ORTHOLOGUE AFUA_6G11970)-RELATED"/>
    <property type="match status" value="1"/>
</dbReference>
<dbReference type="PROSITE" id="PS00562">
    <property type="entry name" value="CBM1_1"/>
    <property type="match status" value="1"/>
</dbReference>
<feature type="chain" id="PRO_5023143966" description="CBM1 domain-containing protein" evidence="2">
    <location>
        <begin position="19"/>
        <end position="431"/>
    </location>
</feature>
<evidence type="ECO:0000313" key="5">
    <source>
        <dbReference type="Proteomes" id="UP000308652"/>
    </source>
</evidence>
<dbReference type="AlphaFoldDB" id="A0A5C3LLF4"/>
<dbReference type="GO" id="GO:0005576">
    <property type="term" value="C:extracellular region"/>
    <property type="evidence" value="ECO:0007669"/>
    <property type="project" value="InterPro"/>
</dbReference>
<protein>
    <recommendedName>
        <fullName evidence="3">CBM1 domain-containing protein</fullName>
    </recommendedName>
</protein>
<evidence type="ECO:0000256" key="1">
    <source>
        <dbReference type="ARBA" id="ARBA00022729"/>
    </source>
</evidence>
<dbReference type="Pfam" id="PF00734">
    <property type="entry name" value="CBM_1"/>
    <property type="match status" value="1"/>
</dbReference>
<evidence type="ECO:0000256" key="2">
    <source>
        <dbReference type="SAM" id="SignalP"/>
    </source>
</evidence>
<dbReference type="InterPro" id="IPR000254">
    <property type="entry name" value="CBD"/>
</dbReference>
<dbReference type="InterPro" id="IPR018535">
    <property type="entry name" value="DUF1996"/>
</dbReference>
<dbReference type="Proteomes" id="UP000308652">
    <property type="component" value="Unassembled WGS sequence"/>
</dbReference>
<dbReference type="PANTHER" id="PTHR43662">
    <property type="match status" value="1"/>
</dbReference>
<dbReference type="Pfam" id="PF09362">
    <property type="entry name" value="DUF1996"/>
    <property type="match status" value="1"/>
</dbReference>
<organism evidence="4 5">
    <name type="scientific">Crucibulum laeve</name>
    <dbReference type="NCBI Taxonomy" id="68775"/>
    <lineage>
        <taxon>Eukaryota</taxon>
        <taxon>Fungi</taxon>
        <taxon>Dikarya</taxon>
        <taxon>Basidiomycota</taxon>
        <taxon>Agaricomycotina</taxon>
        <taxon>Agaricomycetes</taxon>
        <taxon>Agaricomycetidae</taxon>
        <taxon>Agaricales</taxon>
        <taxon>Agaricineae</taxon>
        <taxon>Nidulariaceae</taxon>
        <taxon>Crucibulum</taxon>
    </lineage>
</organism>
<accession>A0A5C3LLF4</accession>
<feature type="signal peptide" evidence="2">
    <location>
        <begin position="1"/>
        <end position="18"/>
    </location>
</feature>
<evidence type="ECO:0000259" key="3">
    <source>
        <dbReference type="PROSITE" id="PS51164"/>
    </source>
</evidence>
<dbReference type="STRING" id="68775.A0A5C3LLF4"/>
<dbReference type="EMBL" id="ML213664">
    <property type="protein sequence ID" value="TFK32746.1"/>
    <property type="molecule type" value="Genomic_DNA"/>
</dbReference>
<sequence>MQWSSLLSVVLAAPFAHALLRFPCSQLVIERFDPLVTPGIVSPHLHQIIGGVCYLRTYFNLSIPSAYDPATASCSTCRFKENKSNYWTAVLYFKHPNGTFMRVPQMANQYVGSPNGGMTVYYIQPPNGAKVTSFPRGFRMISGDPFIRNNTWIPPNTAVSRALTFRCFSDNFGNNNGSPGAGTDTVNLPKQKCTGGIRSNIYFPSCWDGVTLDPPDHHSHVAYPEGPLPSDGSLFFNANPCPSSHPVRLPMIFMETVWDTRQFNMWPTDGSQPFVYSMGDPTGYGQHADYVFGWEGSALQRAMDTCIDISGIPESCSVLTIQTDAQINSCKQAVQVNEVTEGQYLPRLPGCNPVQPGPARATMFSTCDAVSTTGGVPSSTATAAPPPTTSMPSSAQAAHYAQCGGRSYNGPTTCQAPYTCKYSNDYYSQCL</sequence>